<organism evidence="1 2">
    <name type="scientific">Cetraspora pellucida</name>
    <dbReference type="NCBI Taxonomy" id="1433469"/>
    <lineage>
        <taxon>Eukaryota</taxon>
        <taxon>Fungi</taxon>
        <taxon>Fungi incertae sedis</taxon>
        <taxon>Mucoromycota</taxon>
        <taxon>Glomeromycotina</taxon>
        <taxon>Glomeromycetes</taxon>
        <taxon>Diversisporales</taxon>
        <taxon>Gigasporaceae</taxon>
        <taxon>Cetraspora</taxon>
    </lineage>
</organism>
<sequence>MFEATLIEALLIKKVIESARELVTNANIKFTEFGIKFISMDSAYVALVSVFLELKSFEKYNYNKEETISINLEYLNKILSQVKNKNTLILKLEKSEFL</sequence>
<gene>
    <name evidence="1" type="ORF">SPELUC_LOCUS10959</name>
</gene>
<feature type="non-terminal residue" evidence="1">
    <location>
        <position position="1"/>
    </location>
</feature>
<accession>A0ACA9P984</accession>
<reference evidence="1" key="1">
    <citation type="submission" date="2021-06" db="EMBL/GenBank/DDBJ databases">
        <authorList>
            <person name="Kallberg Y."/>
            <person name="Tangrot J."/>
            <person name="Rosling A."/>
        </authorList>
    </citation>
    <scope>NUCLEOTIDE SEQUENCE</scope>
    <source>
        <strain evidence="1">28 12/20/2015</strain>
    </source>
</reference>
<protein>
    <submittedName>
        <fullName evidence="1">7472_t:CDS:1</fullName>
    </submittedName>
</protein>
<evidence type="ECO:0000313" key="2">
    <source>
        <dbReference type="Proteomes" id="UP000789366"/>
    </source>
</evidence>
<name>A0ACA9P984_9GLOM</name>
<dbReference type="EMBL" id="CAJVPW010021808">
    <property type="protein sequence ID" value="CAG8694927.1"/>
    <property type="molecule type" value="Genomic_DNA"/>
</dbReference>
<feature type="non-terminal residue" evidence="1">
    <location>
        <position position="98"/>
    </location>
</feature>
<evidence type="ECO:0000313" key="1">
    <source>
        <dbReference type="EMBL" id="CAG8694927.1"/>
    </source>
</evidence>
<comment type="caution">
    <text evidence="1">The sequence shown here is derived from an EMBL/GenBank/DDBJ whole genome shotgun (WGS) entry which is preliminary data.</text>
</comment>
<dbReference type="Proteomes" id="UP000789366">
    <property type="component" value="Unassembled WGS sequence"/>
</dbReference>
<proteinExistence type="predicted"/>
<keyword evidence="2" id="KW-1185">Reference proteome</keyword>